<dbReference type="EMBL" id="CM023486">
    <property type="protein sequence ID" value="KAH6928743.1"/>
    <property type="molecule type" value="Genomic_DNA"/>
</dbReference>
<accession>A0ACB7S516</accession>
<dbReference type="Proteomes" id="UP000821845">
    <property type="component" value="Chromosome 6"/>
</dbReference>
<protein>
    <submittedName>
        <fullName evidence="1">Uncharacterized protein</fullName>
    </submittedName>
</protein>
<organism evidence="1 2">
    <name type="scientific">Hyalomma asiaticum</name>
    <name type="common">Tick</name>
    <dbReference type="NCBI Taxonomy" id="266040"/>
    <lineage>
        <taxon>Eukaryota</taxon>
        <taxon>Metazoa</taxon>
        <taxon>Ecdysozoa</taxon>
        <taxon>Arthropoda</taxon>
        <taxon>Chelicerata</taxon>
        <taxon>Arachnida</taxon>
        <taxon>Acari</taxon>
        <taxon>Parasitiformes</taxon>
        <taxon>Ixodida</taxon>
        <taxon>Ixodoidea</taxon>
        <taxon>Ixodidae</taxon>
        <taxon>Hyalomminae</taxon>
        <taxon>Hyalomma</taxon>
    </lineage>
</organism>
<proteinExistence type="predicted"/>
<name>A0ACB7S516_HYAAI</name>
<sequence length="132" mass="14608">MLAPCGPAETKRGGTHSRLRALPKRRRAQRCDVRRKADASFLFFRLLVEDKRERHKTAAAAQRCVLVPNGVVPTILVKVPHRSVPATQRQKREQRHGVDVSRRTSRKLPSPPLSGVDATPFASAGSGGREEV</sequence>
<evidence type="ECO:0000313" key="1">
    <source>
        <dbReference type="EMBL" id="KAH6928743.1"/>
    </source>
</evidence>
<comment type="caution">
    <text evidence="1">The sequence shown here is derived from an EMBL/GenBank/DDBJ whole genome shotgun (WGS) entry which is preliminary data.</text>
</comment>
<reference evidence="1" key="1">
    <citation type="submission" date="2020-05" db="EMBL/GenBank/DDBJ databases">
        <title>Large-scale comparative analyses of tick genomes elucidate their genetic diversity and vector capacities.</title>
        <authorList>
            <person name="Jia N."/>
            <person name="Wang J."/>
            <person name="Shi W."/>
            <person name="Du L."/>
            <person name="Sun Y."/>
            <person name="Zhan W."/>
            <person name="Jiang J."/>
            <person name="Wang Q."/>
            <person name="Zhang B."/>
            <person name="Ji P."/>
            <person name="Sakyi L.B."/>
            <person name="Cui X."/>
            <person name="Yuan T."/>
            <person name="Jiang B."/>
            <person name="Yang W."/>
            <person name="Lam T.T.-Y."/>
            <person name="Chang Q."/>
            <person name="Ding S."/>
            <person name="Wang X."/>
            <person name="Zhu J."/>
            <person name="Ruan X."/>
            <person name="Zhao L."/>
            <person name="Wei J."/>
            <person name="Que T."/>
            <person name="Du C."/>
            <person name="Cheng J."/>
            <person name="Dai P."/>
            <person name="Han X."/>
            <person name="Huang E."/>
            <person name="Gao Y."/>
            <person name="Liu J."/>
            <person name="Shao H."/>
            <person name="Ye R."/>
            <person name="Li L."/>
            <person name="Wei W."/>
            <person name="Wang X."/>
            <person name="Wang C."/>
            <person name="Yang T."/>
            <person name="Huo Q."/>
            <person name="Li W."/>
            <person name="Guo W."/>
            <person name="Chen H."/>
            <person name="Zhou L."/>
            <person name="Ni X."/>
            <person name="Tian J."/>
            <person name="Zhou Y."/>
            <person name="Sheng Y."/>
            <person name="Liu T."/>
            <person name="Pan Y."/>
            <person name="Xia L."/>
            <person name="Li J."/>
            <person name="Zhao F."/>
            <person name="Cao W."/>
        </authorList>
    </citation>
    <scope>NUCLEOTIDE SEQUENCE</scope>
    <source>
        <strain evidence="1">Hyas-2018</strain>
    </source>
</reference>
<evidence type="ECO:0000313" key="2">
    <source>
        <dbReference type="Proteomes" id="UP000821845"/>
    </source>
</evidence>
<keyword evidence="2" id="KW-1185">Reference proteome</keyword>
<gene>
    <name evidence="1" type="ORF">HPB50_018869</name>
</gene>